<sequence length="233" mass="24471">MATSLQKGGFALFLTAAASLSTIAPAHAAIVTVNNSGNWINGTDTLANLGLNLVSIPNGAEAFGVYLDKISSPLGDIEFSPSVVKRPIGPNQATDWLTWSNGYQGEVYAAYNTTTLNLKLPNLIAFDFYAEPNVLDSFTISAIAQSGVVSDVLAQSINGNAGAQYFGFYSDDPLDPIQSIQISAPETANGFAIAQMRGARASSATVPSPALLPGMIVMGLGMWRKYRSKSDLG</sequence>
<keyword evidence="3" id="KW-1185">Reference proteome</keyword>
<accession>A0A1Z4JDQ8</accession>
<evidence type="ECO:0000256" key="1">
    <source>
        <dbReference type="SAM" id="SignalP"/>
    </source>
</evidence>
<evidence type="ECO:0000313" key="2">
    <source>
        <dbReference type="EMBL" id="BAY54808.1"/>
    </source>
</evidence>
<gene>
    <name evidence="2" type="ORF">NIES2135_16260</name>
</gene>
<protein>
    <recommendedName>
        <fullName evidence="4">PEP-CTERM protein-sorting domain-containing protein</fullName>
    </recommendedName>
</protein>
<dbReference type="AlphaFoldDB" id="A0A1Z4JDQ8"/>
<dbReference type="Proteomes" id="UP000217895">
    <property type="component" value="Chromosome"/>
</dbReference>
<organism evidence="2 3">
    <name type="scientific">Leptolyngbya boryana NIES-2135</name>
    <dbReference type="NCBI Taxonomy" id="1973484"/>
    <lineage>
        <taxon>Bacteria</taxon>
        <taxon>Bacillati</taxon>
        <taxon>Cyanobacteriota</taxon>
        <taxon>Cyanophyceae</taxon>
        <taxon>Leptolyngbyales</taxon>
        <taxon>Leptolyngbyaceae</taxon>
        <taxon>Leptolyngbya group</taxon>
        <taxon>Leptolyngbya</taxon>
    </lineage>
</organism>
<proteinExistence type="predicted"/>
<reference evidence="2 3" key="1">
    <citation type="submission" date="2017-06" db="EMBL/GenBank/DDBJ databases">
        <title>Genome sequencing of cyanobaciteial culture collection at National Institute for Environmental Studies (NIES).</title>
        <authorList>
            <person name="Hirose Y."/>
            <person name="Shimura Y."/>
            <person name="Fujisawa T."/>
            <person name="Nakamura Y."/>
            <person name="Kawachi M."/>
        </authorList>
    </citation>
    <scope>NUCLEOTIDE SEQUENCE [LARGE SCALE GENOMIC DNA]</scope>
    <source>
        <strain evidence="2 3">NIES-2135</strain>
    </source>
</reference>
<evidence type="ECO:0008006" key="4">
    <source>
        <dbReference type="Google" id="ProtNLM"/>
    </source>
</evidence>
<evidence type="ECO:0000313" key="3">
    <source>
        <dbReference type="Proteomes" id="UP000217895"/>
    </source>
</evidence>
<dbReference type="EMBL" id="AP018203">
    <property type="protein sequence ID" value="BAY54808.1"/>
    <property type="molecule type" value="Genomic_DNA"/>
</dbReference>
<name>A0A1Z4JDQ8_LEPBY</name>
<feature type="signal peptide" evidence="1">
    <location>
        <begin position="1"/>
        <end position="28"/>
    </location>
</feature>
<keyword evidence="1" id="KW-0732">Signal</keyword>
<feature type="chain" id="PRO_5011114738" description="PEP-CTERM protein-sorting domain-containing protein" evidence="1">
    <location>
        <begin position="29"/>
        <end position="233"/>
    </location>
</feature>